<name>A0A2U1CL16_9BURK</name>
<reference evidence="6 7" key="1">
    <citation type="submission" date="2018-04" db="EMBL/GenBank/DDBJ databases">
        <title>Genomic Encyclopedia of Type Strains, Phase IV (KMG-IV): sequencing the most valuable type-strain genomes for metagenomic binning, comparative biology and taxonomic classification.</title>
        <authorList>
            <person name="Goeker M."/>
        </authorList>
    </citation>
    <scope>NUCLEOTIDE SEQUENCE [LARGE SCALE GENOMIC DNA]</scope>
    <source>
        <strain evidence="6 7">DSM 10065</strain>
    </source>
</reference>
<dbReference type="InterPro" id="IPR016163">
    <property type="entry name" value="Ald_DH_C"/>
</dbReference>
<evidence type="ECO:0000256" key="2">
    <source>
        <dbReference type="ARBA" id="ARBA00023002"/>
    </source>
</evidence>
<dbReference type="PROSITE" id="PS00687">
    <property type="entry name" value="ALDEHYDE_DEHYDR_GLU"/>
    <property type="match status" value="1"/>
</dbReference>
<evidence type="ECO:0000259" key="5">
    <source>
        <dbReference type="Pfam" id="PF00171"/>
    </source>
</evidence>
<dbReference type="EMBL" id="QEKO01000003">
    <property type="protein sequence ID" value="PVY61710.1"/>
    <property type="molecule type" value="Genomic_DNA"/>
</dbReference>
<dbReference type="Pfam" id="PF00171">
    <property type="entry name" value="Aldedh"/>
    <property type="match status" value="1"/>
</dbReference>
<feature type="domain" description="Aldehyde dehydrogenase" evidence="5">
    <location>
        <begin position="26"/>
        <end position="484"/>
    </location>
</feature>
<dbReference type="InterPro" id="IPR016162">
    <property type="entry name" value="Ald_DH_N"/>
</dbReference>
<protein>
    <submittedName>
        <fullName evidence="6">Acyl-CoA reductase-like NAD-dependent aldehyde dehydrogenase</fullName>
    </submittedName>
</protein>
<dbReference type="SUPFAM" id="SSF53720">
    <property type="entry name" value="ALDH-like"/>
    <property type="match status" value="1"/>
</dbReference>
<evidence type="ECO:0000313" key="6">
    <source>
        <dbReference type="EMBL" id="PVY61710.1"/>
    </source>
</evidence>
<proteinExistence type="inferred from homology"/>
<evidence type="ECO:0000256" key="1">
    <source>
        <dbReference type="ARBA" id="ARBA00009986"/>
    </source>
</evidence>
<evidence type="ECO:0000313" key="7">
    <source>
        <dbReference type="Proteomes" id="UP000246145"/>
    </source>
</evidence>
<evidence type="ECO:0000256" key="4">
    <source>
        <dbReference type="RuleBase" id="RU003345"/>
    </source>
</evidence>
<dbReference type="GO" id="GO:0016620">
    <property type="term" value="F:oxidoreductase activity, acting on the aldehyde or oxo group of donors, NAD or NADP as acceptor"/>
    <property type="evidence" value="ECO:0007669"/>
    <property type="project" value="InterPro"/>
</dbReference>
<dbReference type="Gene3D" id="3.40.605.10">
    <property type="entry name" value="Aldehyde Dehydrogenase, Chain A, domain 1"/>
    <property type="match status" value="1"/>
</dbReference>
<comment type="caution">
    <text evidence="6">The sequence shown here is derived from an EMBL/GenBank/DDBJ whole genome shotgun (WGS) entry which is preliminary data.</text>
</comment>
<gene>
    <name evidence="6" type="ORF">C7440_2441</name>
</gene>
<evidence type="ECO:0000256" key="3">
    <source>
        <dbReference type="PROSITE-ProRule" id="PRU10007"/>
    </source>
</evidence>
<dbReference type="InterPro" id="IPR016161">
    <property type="entry name" value="Ald_DH/histidinol_DH"/>
</dbReference>
<dbReference type="PROSITE" id="PS00070">
    <property type="entry name" value="ALDEHYDE_DEHYDR_CYS"/>
    <property type="match status" value="1"/>
</dbReference>
<keyword evidence="7" id="KW-1185">Reference proteome</keyword>
<dbReference type="InterPro" id="IPR015590">
    <property type="entry name" value="Aldehyde_DH_dom"/>
</dbReference>
<dbReference type="InterPro" id="IPR016160">
    <property type="entry name" value="Ald_DH_CS_CYS"/>
</dbReference>
<dbReference type="InterPro" id="IPR029510">
    <property type="entry name" value="Ald_DH_CS_GLU"/>
</dbReference>
<sequence length="495" mass="53253">MPSHPTSPQTIVEHMLIDGKRVEGNDRLEVRNPARPSEIVGTIVRGTPAHVEAAVAAAKRAQPQWAALSFRRRAALLERGLRRLEEDLEQRAAIFVRENGKPLAQARGELQSVPVRQRQALGFAEQLDEVQHVPAQNGFTFVTGRPYGVVVSIVPWNSPDVLAFTQVVAALLAGNGVVLKPPESCPLTLIDSIRRFSAELPAGIVNIVTGLPGEIGDVLTTHPDVAKLGFTGSIPAARHIMANAAQTIKGVTLELGGNDPAIVLEDAVLDEAVVSRMTNATFMMSGQVCMAAKRFYVHESRADEFLAKFRKSIDSLVVGNGLEPSVTLGPVHSQAGLARARELVDDAVRRGGHVEALGRILDRGIYDEGYFMQPTLVTNLPDDARLVQEEQFCPAIPVATFSDDEEAIRRANSTIFGLGGSVWSKNTKHATDVALQLESGQVWINSHGVLAINHLAPYGGVKQSGIGRKSGLQGILEYLHSQTITSYEDAATGAP</sequence>
<dbReference type="Proteomes" id="UP000246145">
    <property type="component" value="Unassembled WGS sequence"/>
</dbReference>
<accession>A0A2U1CL16</accession>
<comment type="similarity">
    <text evidence="1 4">Belongs to the aldehyde dehydrogenase family.</text>
</comment>
<organism evidence="6 7">
    <name type="scientific">Pusillimonas noertemannii</name>
    <dbReference type="NCBI Taxonomy" id="305977"/>
    <lineage>
        <taxon>Bacteria</taxon>
        <taxon>Pseudomonadati</taxon>
        <taxon>Pseudomonadota</taxon>
        <taxon>Betaproteobacteria</taxon>
        <taxon>Burkholderiales</taxon>
        <taxon>Alcaligenaceae</taxon>
        <taxon>Pusillimonas</taxon>
    </lineage>
</organism>
<keyword evidence="2 4" id="KW-0560">Oxidoreductase</keyword>
<dbReference type="Gene3D" id="3.40.309.10">
    <property type="entry name" value="Aldehyde Dehydrogenase, Chain A, domain 2"/>
    <property type="match status" value="1"/>
</dbReference>
<feature type="active site" evidence="3">
    <location>
        <position position="254"/>
    </location>
</feature>
<dbReference type="PANTHER" id="PTHR11699">
    <property type="entry name" value="ALDEHYDE DEHYDROGENASE-RELATED"/>
    <property type="match status" value="1"/>
</dbReference>
<dbReference type="AlphaFoldDB" id="A0A2U1CL16"/>
<dbReference type="FunFam" id="3.40.309.10:FF:000009">
    <property type="entry name" value="Aldehyde dehydrogenase A"/>
    <property type="match status" value="1"/>
</dbReference>